<keyword evidence="2" id="KW-1185">Reference proteome</keyword>
<reference evidence="1" key="3">
    <citation type="submission" date="2025-09" db="UniProtKB">
        <authorList>
            <consortium name="Ensembl"/>
        </authorList>
    </citation>
    <scope>IDENTIFICATION</scope>
</reference>
<proteinExistence type="predicted"/>
<dbReference type="Ensembl" id="ENSPMRT00000018300.1">
    <property type="protein sequence ID" value="ENSPMRP00000017183.1"/>
    <property type="gene ID" value="ENSPMRG00000011394.1"/>
</dbReference>
<protein>
    <submittedName>
        <fullName evidence="1">Uncharacterized protein</fullName>
    </submittedName>
</protein>
<dbReference type="AlphaFoldDB" id="A0A670IYF4"/>
<evidence type="ECO:0000313" key="1">
    <source>
        <dbReference type="Ensembl" id="ENSPMRP00000017183.1"/>
    </source>
</evidence>
<evidence type="ECO:0000313" key="2">
    <source>
        <dbReference type="Proteomes" id="UP000472272"/>
    </source>
</evidence>
<organism evidence="1 2">
    <name type="scientific">Podarcis muralis</name>
    <name type="common">Wall lizard</name>
    <name type="synonym">Lacerta muralis</name>
    <dbReference type="NCBI Taxonomy" id="64176"/>
    <lineage>
        <taxon>Eukaryota</taxon>
        <taxon>Metazoa</taxon>
        <taxon>Chordata</taxon>
        <taxon>Craniata</taxon>
        <taxon>Vertebrata</taxon>
        <taxon>Euteleostomi</taxon>
        <taxon>Lepidosauria</taxon>
        <taxon>Squamata</taxon>
        <taxon>Bifurcata</taxon>
        <taxon>Unidentata</taxon>
        <taxon>Episquamata</taxon>
        <taxon>Laterata</taxon>
        <taxon>Lacertibaenia</taxon>
        <taxon>Lacertidae</taxon>
        <taxon>Podarcis</taxon>
    </lineage>
</organism>
<accession>A0A670IYF4</accession>
<dbReference type="Proteomes" id="UP000472272">
    <property type="component" value="Chromosome 2"/>
</dbReference>
<sequence length="120" mass="13685">MWRAHFPAPCNVPRDSRHIVKLSLWLSRYRLSIYKVPHAISSQRLPRERISYASLCKSARWMSGLQINSFLTRVTALLQVAFNFDQPTSQAATPCSRERLPAGYCPSTSYYPPSLQPSIS</sequence>
<reference evidence="1" key="2">
    <citation type="submission" date="2025-08" db="UniProtKB">
        <authorList>
            <consortium name="Ensembl"/>
        </authorList>
    </citation>
    <scope>IDENTIFICATION</scope>
</reference>
<reference evidence="1 2" key="1">
    <citation type="journal article" date="2019" name="Proc. Natl. Acad. Sci. U.S.A.">
        <title>Regulatory changes in pterin and carotenoid genes underlie balanced color polymorphisms in the wall lizard.</title>
        <authorList>
            <person name="Andrade P."/>
            <person name="Pinho C."/>
            <person name="Perez I de Lanuza G."/>
            <person name="Afonso S."/>
            <person name="Brejcha J."/>
            <person name="Rubin C.J."/>
            <person name="Wallerman O."/>
            <person name="Pereira P."/>
            <person name="Sabatino S.J."/>
            <person name="Bellati A."/>
            <person name="Pellitteri-Rosa D."/>
            <person name="Bosakova Z."/>
            <person name="Bunikis I."/>
            <person name="Carretero M.A."/>
            <person name="Feiner N."/>
            <person name="Marsik P."/>
            <person name="Pauperio F."/>
            <person name="Salvi D."/>
            <person name="Soler L."/>
            <person name="While G.M."/>
            <person name="Uller T."/>
            <person name="Font E."/>
            <person name="Andersson L."/>
            <person name="Carneiro M."/>
        </authorList>
    </citation>
    <scope>NUCLEOTIDE SEQUENCE</scope>
</reference>
<name>A0A670IYF4_PODMU</name>